<keyword evidence="2" id="KW-1185">Reference proteome</keyword>
<accession>A0A8J7GIG2</accession>
<evidence type="ECO:0000313" key="1">
    <source>
        <dbReference type="EMBL" id="MBG6138100.1"/>
    </source>
</evidence>
<comment type="caution">
    <text evidence="1">The sequence shown here is derived from an EMBL/GenBank/DDBJ whole genome shotgun (WGS) entry which is preliminary data.</text>
</comment>
<proteinExistence type="predicted"/>
<evidence type="ECO:0008006" key="3">
    <source>
        <dbReference type="Google" id="ProtNLM"/>
    </source>
</evidence>
<sequence>MITTIPVPYVDTNAAALSFTLGGPLLPALDTLYLEVPDARLELRLLGASHQAILDTPAGRLIETVACLPDRTEPLPDEWEDAGYSFRSEIRVLDPWRLRHLRTKLGSTRSALVGMFPGSPDALTALFATATADGVRWRTWHSYPQTGELAVTSTTVKVTR</sequence>
<dbReference type="AlphaFoldDB" id="A0A8J7GIG2"/>
<dbReference type="Proteomes" id="UP000622552">
    <property type="component" value="Unassembled WGS sequence"/>
</dbReference>
<reference evidence="1" key="1">
    <citation type="submission" date="2020-11" db="EMBL/GenBank/DDBJ databases">
        <title>Sequencing the genomes of 1000 actinobacteria strains.</title>
        <authorList>
            <person name="Klenk H.-P."/>
        </authorList>
    </citation>
    <scope>NUCLEOTIDE SEQUENCE</scope>
    <source>
        <strain evidence="1">DSM 45356</strain>
    </source>
</reference>
<organism evidence="1 2">
    <name type="scientific">Longispora fulva</name>
    <dbReference type="NCBI Taxonomy" id="619741"/>
    <lineage>
        <taxon>Bacteria</taxon>
        <taxon>Bacillati</taxon>
        <taxon>Actinomycetota</taxon>
        <taxon>Actinomycetes</taxon>
        <taxon>Micromonosporales</taxon>
        <taxon>Micromonosporaceae</taxon>
        <taxon>Longispora</taxon>
    </lineage>
</organism>
<dbReference type="Pfam" id="PF10936">
    <property type="entry name" value="DUF2617"/>
    <property type="match status" value="1"/>
</dbReference>
<evidence type="ECO:0000313" key="2">
    <source>
        <dbReference type="Proteomes" id="UP000622552"/>
    </source>
</evidence>
<gene>
    <name evidence="1" type="ORF">IW245_004294</name>
</gene>
<dbReference type="RefSeq" id="WP_197004890.1">
    <property type="nucleotide sequence ID" value="NZ_BONS01000017.1"/>
</dbReference>
<dbReference type="InterPro" id="IPR024486">
    <property type="entry name" value="DUF2617"/>
</dbReference>
<dbReference type="EMBL" id="JADOUF010000001">
    <property type="protein sequence ID" value="MBG6138100.1"/>
    <property type="molecule type" value="Genomic_DNA"/>
</dbReference>
<name>A0A8J7GIG2_9ACTN</name>
<protein>
    <recommendedName>
        <fullName evidence="3">DUF2617 family protein</fullName>
    </recommendedName>
</protein>